<accession>A0A1I5XB88</accession>
<reference evidence="1 2" key="1">
    <citation type="submission" date="2016-10" db="EMBL/GenBank/DDBJ databases">
        <authorList>
            <person name="de Groot N.N."/>
        </authorList>
    </citation>
    <scope>NUCLEOTIDE SEQUENCE [LARGE SCALE GENOMIC DNA]</scope>
    <source>
        <strain evidence="1 2">DSM 44637</strain>
    </source>
</reference>
<name>A0A1I5XB88_9PSEU</name>
<protein>
    <submittedName>
        <fullName evidence="1">Uncharacterized protein</fullName>
    </submittedName>
</protein>
<proteinExistence type="predicted"/>
<evidence type="ECO:0000313" key="1">
    <source>
        <dbReference type="EMBL" id="SFQ29191.1"/>
    </source>
</evidence>
<dbReference type="AlphaFoldDB" id="A0A1I5XB88"/>
<sequence length="175" mass="20197">MSEMTATAKDPLVLEPAADRFLKENAIRLHRRLVDRKEFDRKEFDRGIVCETWAMILERGTGIGDQGQLAWLCSEARIGGRFRWDQALYGFARSAWFGTLSYDEYVARNIGPSPEVVLDPATYEDWAECVCKYHKARKFLDWNPMLLGQFSRIGWHREFGPPEKPCGDLLPERAP</sequence>
<gene>
    <name evidence="1" type="ORF">SAMN05421854_110134</name>
</gene>
<evidence type="ECO:0000313" key="2">
    <source>
        <dbReference type="Proteomes" id="UP000199137"/>
    </source>
</evidence>
<dbReference type="Proteomes" id="UP000199137">
    <property type="component" value="Unassembled WGS sequence"/>
</dbReference>
<organism evidence="1 2">
    <name type="scientific">Amycolatopsis rubida</name>
    <dbReference type="NCBI Taxonomy" id="112413"/>
    <lineage>
        <taxon>Bacteria</taxon>
        <taxon>Bacillati</taxon>
        <taxon>Actinomycetota</taxon>
        <taxon>Actinomycetes</taxon>
        <taxon>Pseudonocardiales</taxon>
        <taxon>Pseudonocardiaceae</taxon>
        <taxon>Amycolatopsis</taxon>
    </lineage>
</organism>
<dbReference type="EMBL" id="FOWC01000010">
    <property type="protein sequence ID" value="SFQ29191.1"/>
    <property type="molecule type" value="Genomic_DNA"/>
</dbReference>